<evidence type="ECO:0000313" key="1">
    <source>
        <dbReference type="EMBL" id="ACY89627.1"/>
    </source>
</evidence>
<dbReference type="KEGG" id="seo:STM14_3197"/>
<name>A0A0F6B536_SALT1</name>
<gene>
    <name evidence="1" type="ordered locus">STM14_3197</name>
</gene>
<proteinExistence type="predicted"/>
<accession>A0A0F6B536</accession>
<protein>
    <submittedName>
        <fullName evidence="1">Uncharacterized protein</fullName>
    </submittedName>
</protein>
<dbReference type="Proteomes" id="UP000002695">
    <property type="component" value="Chromosome"/>
</dbReference>
<sequence>MSEMVGLQGLISCKTGLPVVAESESKITQSTILMEVRHKYCKFSF</sequence>
<evidence type="ECO:0000313" key="2">
    <source>
        <dbReference type="Proteomes" id="UP000002695"/>
    </source>
</evidence>
<reference evidence="1 2" key="1">
    <citation type="journal article" date="2010" name="J. Bacteriol.">
        <title>Short-term signatures of evolutionary change in the Salmonella enterica serovar typhimurium 14028 genome.</title>
        <authorList>
            <person name="Jarvik T."/>
            <person name="Smillie C."/>
            <person name="Groisman E.A."/>
            <person name="Ochman H."/>
        </authorList>
    </citation>
    <scope>NUCLEOTIDE SEQUENCE [LARGE SCALE GENOMIC DNA]</scope>
    <source>
        <strain evidence="2">14028s / SGSC 2262</strain>
    </source>
</reference>
<organism evidence="1 2">
    <name type="scientific">Salmonella typhimurium (strain 14028s / SGSC 2262)</name>
    <dbReference type="NCBI Taxonomy" id="588858"/>
    <lineage>
        <taxon>Bacteria</taxon>
        <taxon>Pseudomonadati</taxon>
        <taxon>Pseudomonadota</taxon>
        <taxon>Gammaproteobacteria</taxon>
        <taxon>Enterobacterales</taxon>
        <taxon>Enterobacteriaceae</taxon>
        <taxon>Salmonella</taxon>
    </lineage>
</organism>
<dbReference type="EMBL" id="CP001363">
    <property type="protein sequence ID" value="ACY89627.1"/>
    <property type="molecule type" value="Genomic_DNA"/>
</dbReference>
<dbReference type="AlphaFoldDB" id="A0A0F6B536"/>
<dbReference type="HOGENOM" id="CLU_3205016_0_0_6"/>
<keyword evidence="2" id="KW-1185">Reference proteome</keyword>